<dbReference type="InterPro" id="IPR013783">
    <property type="entry name" value="Ig-like_fold"/>
</dbReference>
<keyword evidence="8" id="KW-1185">Reference proteome</keyword>
<dbReference type="PANTHER" id="PTHR19367">
    <property type="entry name" value="T-CELL RECEPTOR ALPHA CHAIN V REGION"/>
    <property type="match status" value="1"/>
</dbReference>
<reference evidence="7" key="1">
    <citation type="submission" date="2023-06" db="EMBL/GenBank/DDBJ databases">
        <title>Male Hemibagrus guttatus genome.</title>
        <authorList>
            <person name="Bian C."/>
        </authorList>
    </citation>
    <scope>NUCLEOTIDE SEQUENCE</scope>
    <source>
        <strain evidence="7">Male_cb2023</strain>
        <tissue evidence="7">Muscle</tissue>
    </source>
</reference>
<name>A0AAE0R8W6_9TELE</name>
<keyword evidence="1" id="KW-0732">Signal</keyword>
<accession>A0AAE0R8W6</accession>
<evidence type="ECO:0000256" key="5">
    <source>
        <dbReference type="ARBA" id="ARBA00043266"/>
    </source>
</evidence>
<dbReference type="PROSITE" id="PS50835">
    <property type="entry name" value="IG_LIKE"/>
    <property type="match status" value="1"/>
</dbReference>
<dbReference type="EMBL" id="JAUCMX010000005">
    <property type="protein sequence ID" value="KAK3546263.1"/>
    <property type="molecule type" value="Genomic_DNA"/>
</dbReference>
<protein>
    <recommendedName>
        <fullName evidence="6">Ig-like domain-containing protein</fullName>
    </recommendedName>
</protein>
<organism evidence="7 8">
    <name type="scientific">Hemibagrus guttatus</name>
    <dbReference type="NCBI Taxonomy" id="175788"/>
    <lineage>
        <taxon>Eukaryota</taxon>
        <taxon>Metazoa</taxon>
        <taxon>Chordata</taxon>
        <taxon>Craniata</taxon>
        <taxon>Vertebrata</taxon>
        <taxon>Euteleostomi</taxon>
        <taxon>Actinopterygii</taxon>
        <taxon>Neopterygii</taxon>
        <taxon>Teleostei</taxon>
        <taxon>Ostariophysi</taxon>
        <taxon>Siluriformes</taxon>
        <taxon>Bagridae</taxon>
        <taxon>Hemibagrus</taxon>
    </lineage>
</organism>
<evidence type="ECO:0000259" key="6">
    <source>
        <dbReference type="PROSITE" id="PS50835"/>
    </source>
</evidence>
<dbReference type="Proteomes" id="UP001274896">
    <property type="component" value="Unassembled WGS sequence"/>
</dbReference>
<dbReference type="Gene3D" id="2.60.40.10">
    <property type="entry name" value="Immunoglobulins"/>
    <property type="match status" value="1"/>
</dbReference>
<evidence type="ECO:0000256" key="2">
    <source>
        <dbReference type="ARBA" id="ARBA00023130"/>
    </source>
</evidence>
<keyword evidence="2" id="KW-1064">Adaptive immunity</keyword>
<evidence type="ECO:0000256" key="1">
    <source>
        <dbReference type="ARBA" id="ARBA00022729"/>
    </source>
</evidence>
<evidence type="ECO:0000256" key="3">
    <source>
        <dbReference type="ARBA" id="ARBA00023170"/>
    </source>
</evidence>
<keyword evidence="5" id="KW-0391">Immunity</keyword>
<feature type="non-terminal residue" evidence="7">
    <location>
        <position position="1"/>
    </location>
</feature>
<dbReference type="Pfam" id="PF07686">
    <property type="entry name" value="V-set"/>
    <property type="match status" value="1"/>
</dbReference>
<dbReference type="InterPro" id="IPR051287">
    <property type="entry name" value="TCR_variable_region"/>
</dbReference>
<evidence type="ECO:0000256" key="4">
    <source>
        <dbReference type="ARBA" id="ARBA00023319"/>
    </source>
</evidence>
<feature type="domain" description="Ig-like" evidence="6">
    <location>
        <begin position="42"/>
        <end position="124"/>
    </location>
</feature>
<dbReference type="AlphaFoldDB" id="A0AAE0R8W6"/>
<dbReference type="InterPro" id="IPR007110">
    <property type="entry name" value="Ig-like_dom"/>
</dbReference>
<dbReference type="PANTHER" id="PTHR19367:SF18">
    <property type="entry name" value="T CELL RECEPTOR ALPHA VARIABLE 16"/>
    <property type="match status" value="1"/>
</dbReference>
<evidence type="ECO:0000313" key="8">
    <source>
        <dbReference type="Proteomes" id="UP001274896"/>
    </source>
</evidence>
<dbReference type="GO" id="GO:0042101">
    <property type="term" value="C:T cell receptor complex"/>
    <property type="evidence" value="ECO:0007669"/>
    <property type="project" value="UniProtKB-KW"/>
</dbReference>
<dbReference type="SUPFAM" id="SSF48726">
    <property type="entry name" value="Immunoglobulin"/>
    <property type="match status" value="1"/>
</dbReference>
<dbReference type="GO" id="GO:0002250">
    <property type="term" value="P:adaptive immune response"/>
    <property type="evidence" value="ECO:0007669"/>
    <property type="project" value="UniProtKB-KW"/>
</dbReference>
<dbReference type="InterPro" id="IPR013106">
    <property type="entry name" value="Ig_V-set"/>
</dbReference>
<keyword evidence="3" id="KW-0675">Receptor</keyword>
<keyword evidence="5" id="KW-1279">T cell receptor</keyword>
<comment type="caution">
    <text evidence="7">The sequence shown here is derived from an EMBL/GenBank/DDBJ whole genome shotgun (WGS) entry which is preliminary data.</text>
</comment>
<proteinExistence type="predicted"/>
<keyword evidence="4" id="KW-0393">Immunoglobulin domain</keyword>
<evidence type="ECO:0000313" key="7">
    <source>
        <dbReference type="EMBL" id="KAK3546263.1"/>
    </source>
</evidence>
<dbReference type="InterPro" id="IPR036179">
    <property type="entry name" value="Ig-like_dom_sf"/>
</dbReference>
<sequence>GKIMNKTCFCFQVSYGSTSMQVHLIKEKYVLEADSMADPVEPLFTHKVGGEGDDVTLSCSYKGFNGNIINVQWYRQYINSKPEYLLYVTPSSPIIQSKMSAKVHEDKQVDLIISSAAVSDSALYYYALVPTVTGNPAALYKNLDTVLL</sequence>
<gene>
    <name evidence="7" type="ORF">QTP70_025611</name>
</gene>